<keyword evidence="1 2" id="KW-0129">CBS domain</keyword>
<dbReference type="InterPro" id="IPR046342">
    <property type="entry name" value="CBS_dom_sf"/>
</dbReference>
<accession>A0A109RE35</accession>
<dbReference type="InterPro" id="IPR036390">
    <property type="entry name" value="WH_DNA-bd_sf"/>
</dbReference>
<dbReference type="SUPFAM" id="SSF54631">
    <property type="entry name" value="CBS-domain pair"/>
    <property type="match status" value="1"/>
</dbReference>
<dbReference type="Gene3D" id="3.10.580.10">
    <property type="entry name" value="CBS-domain"/>
    <property type="match status" value="1"/>
</dbReference>
<dbReference type="PANTHER" id="PTHR43080">
    <property type="entry name" value="CBS DOMAIN-CONTAINING PROTEIN CBSX3, MITOCHONDRIAL"/>
    <property type="match status" value="1"/>
</dbReference>
<reference evidence="4" key="2">
    <citation type="submission" date="2022-09" db="EMBL/GenBank/DDBJ databases">
        <title>Aerococcus urinae taxonomy study.</title>
        <authorList>
            <person name="Christensen J."/>
            <person name="Senneby E."/>
        </authorList>
    </citation>
    <scope>NUCLEOTIDE SEQUENCE</scope>
    <source>
        <strain evidence="4">NLD-066-U95</strain>
    </source>
</reference>
<dbReference type="AlphaFoldDB" id="A0A109RE35"/>
<dbReference type="InterPro" id="IPR036388">
    <property type="entry name" value="WH-like_DNA-bd_sf"/>
</dbReference>
<dbReference type="KEGG" id="aun:AWM73_02385"/>
<dbReference type="Pfam" id="PF00571">
    <property type="entry name" value="CBS"/>
    <property type="match status" value="2"/>
</dbReference>
<keyword evidence="7" id="KW-1185">Reference proteome</keyword>
<evidence type="ECO:0000256" key="2">
    <source>
        <dbReference type="PROSITE-ProRule" id="PRU00703"/>
    </source>
</evidence>
<dbReference type="PANTHER" id="PTHR43080:SF2">
    <property type="entry name" value="CBS DOMAIN-CONTAINING PROTEIN"/>
    <property type="match status" value="1"/>
</dbReference>
<dbReference type="Pfam" id="PF07085">
    <property type="entry name" value="DRTGG"/>
    <property type="match status" value="1"/>
</dbReference>
<dbReference type="PROSITE" id="PS51371">
    <property type="entry name" value="CBS"/>
    <property type="match status" value="1"/>
</dbReference>
<sequence length="437" mass="49275">MTTKHEQVIQYIKDLPVDHSISVRSLARNLDVSQGTAYRGIKEAENRGLVQTIDRVGTVRVEEAESPKYQAMSVGEVVSLTNAKVFGGEEGLDYMIRDFIIGAMKVSSIVSYLKPNLLMITGNRDNVQELALSHDVPVIISGGFSPSQRMVDLANQRQIPLLGVSFDSYSTVKIINKVLVERAIQQNIVLVEDIYVPLDRVKFLFQDDKVSRYRQLNEESNHTRFPVLNHNYEVVGVIAAKDILDANADSPIVEVMTPSPLVAKLKMSVASITQLMLWDNLEMAPVVDDQGKLVGIMSRQDVLYTMQFNENAAYKDYRLEILLNDKLKRAASDRSELFYTFQSDGSFANHLGTLSESLLATLINVATCRYIKDAIGELAIIESMNYYYFAAVDCDKSIQIYPEMLYHSRQNCKISIKVYYQQLNIAQAIISVNLFRQ</sequence>
<dbReference type="InterPro" id="IPR028979">
    <property type="entry name" value="Ser_kin/Pase_Hpr-like_N_sf"/>
</dbReference>
<protein>
    <submittedName>
        <fullName evidence="5">CBS domain-containing protein</fullName>
    </submittedName>
    <submittedName>
        <fullName evidence="4">DRTGG domain-containing protein</fullName>
    </submittedName>
</protein>
<dbReference type="InterPro" id="IPR000644">
    <property type="entry name" value="CBS_dom"/>
</dbReference>
<dbReference type="Gene3D" id="1.10.10.10">
    <property type="entry name" value="Winged helix-like DNA-binding domain superfamily/Winged helix DNA-binding domain"/>
    <property type="match status" value="1"/>
</dbReference>
<dbReference type="SMART" id="SM00116">
    <property type="entry name" value="CBS"/>
    <property type="match status" value="2"/>
</dbReference>
<evidence type="ECO:0000256" key="1">
    <source>
        <dbReference type="ARBA" id="ARBA00023122"/>
    </source>
</evidence>
<dbReference type="GeneID" id="35767140"/>
<dbReference type="Proteomes" id="UP001069145">
    <property type="component" value="Unassembled WGS sequence"/>
</dbReference>
<dbReference type="Proteomes" id="UP000594771">
    <property type="component" value="Chromosome"/>
</dbReference>
<dbReference type="Gene3D" id="3.90.1280.20">
    <property type="match status" value="1"/>
</dbReference>
<evidence type="ECO:0000313" key="7">
    <source>
        <dbReference type="Proteomes" id="UP001069145"/>
    </source>
</evidence>
<name>A0A109RE35_9LACT</name>
<dbReference type="SUPFAM" id="SSF46785">
    <property type="entry name" value="Winged helix' DNA-binding domain"/>
    <property type="match status" value="1"/>
</dbReference>
<dbReference type="SUPFAM" id="SSF75138">
    <property type="entry name" value="HprK N-terminal domain-like"/>
    <property type="match status" value="1"/>
</dbReference>
<organism evidence="5 6">
    <name type="scientific">Aerococcus urinae</name>
    <dbReference type="NCBI Taxonomy" id="1376"/>
    <lineage>
        <taxon>Bacteria</taxon>
        <taxon>Bacillati</taxon>
        <taxon>Bacillota</taxon>
        <taxon>Bacilli</taxon>
        <taxon>Lactobacillales</taxon>
        <taxon>Aerococcaceae</taxon>
        <taxon>Aerococcus</taxon>
    </lineage>
</organism>
<dbReference type="OrthoDB" id="1790451at2"/>
<dbReference type="InterPro" id="IPR051257">
    <property type="entry name" value="Diverse_CBS-Domain"/>
</dbReference>
<gene>
    <name evidence="5" type="ORF">I6G68_07665</name>
    <name evidence="4" type="ORF">ODY43_04055</name>
</gene>
<evidence type="ECO:0000313" key="4">
    <source>
        <dbReference type="EMBL" id="MCY3053157.1"/>
    </source>
</evidence>
<dbReference type="RefSeq" id="WP_060777924.1">
    <property type="nucleotide sequence ID" value="NZ_CAJHLH010000002.1"/>
</dbReference>
<evidence type="ECO:0000313" key="6">
    <source>
        <dbReference type="Proteomes" id="UP000594771"/>
    </source>
</evidence>
<dbReference type="CDD" id="cd04596">
    <property type="entry name" value="CBS_pair_DRTGG_assoc"/>
    <property type="match status" value="1"/>
</dbReference>
<dbReference type="EMBL" id="CP065662">
    <property type="protein sequence ID" value="QPS01233.1"/>
    <property type="molecule type" value="Genomic_DNA"/>
</dbReference>
<dbReference type="Gene3D" id="3.40.1390.20">
    <property type="entry name" value="HprK N-terminal domain-like"/>
    <property type="match status" value="1"/>
</dbReference>
<evidence type="ECO:0000259" key="3">
    <source>
        <dbReference type="PROSITE" id="PS51371"/>
    </source>
</evidence>
<dbReference type="EMBL" id="JAOTML010000003">
    <property type="protein sequence ID" value="MCY3053157.1"/>
    <property type="molecule type" value="Genomic_DNA"/>
</dbReference>
<reference evidence="5 6" key="1">
    <citation type="submission" date="2020-12" db="EMBL/GenBank/DDBJ databases">
        <title>FDA dAtabase for Regulatory Grade micrObial Sequences (FDA-ARGOS): Supporting development and validation of Infectious Disease Dx tests.</title>
        <authorList>
            <person name="Sproer C."/>
            <person name="Gronow S."/>
            <person name="Severitt S."/>
            <person name="Schroder I."/>
            <person name="Tallon L."/>
            <person name="Sadzewicz L."/>
            <person name="Zhao X."/>
            <person name="Boylan J."/>
            <person name="Ott S."/>
            <person name="Bowen H."/>
            <person name="Vavikolanu K."/>
            <person name="Mehta A."/>
            <person name="Aluvathingal J."/>
            <person name="Nadendla S."/>
            <person name="Lowell S."/>
            <person name="Myers T."/>
            <person name="Yan Y."/>
            <person name="Sichtig H."/>
        </authorList>
    </citation>
    <scope>NUCLEOTIDE SEQUENCE [LARGE SCALE GENOMIC DNA]</scope>
    <source>
        <strain evidence="5 6">FDAARGOS_911</strain>
    </source>
</reference>
<feature type="domain" description="CBS" evidence="3">
    <location>
        <begin position="256"/>
        <end position="313"/>
    </location>
</feature>
<dbReference type="InterPro" id="IPR010766">
    <property type="entry name" value="DRTGG"/>
</dbReference>
<proteinExistence type="predicted"/>
<evidence type="ECO:0000313" key="5">
    <source>
        <dbReference type="EMBL" id="QPS01233.1"/>
    </source>
</evidence>